<evidence type="ECO:0000313" key="3">
    <source>
        <dbReference type="Proteomes" id="UP000053424"/>
    </source>
</evidence>
<feature type="region of interest" description="Disordered" evidence="1">
    <location>
        <begin position="94"/>
        <end position="116"/>
    </location>
</feature>
<dbReference type="AlphaFoldDB" id="A0A0C2YZK9"/>
<dbReference type="Proteomes" id="UP000053424">
    <property type="component" value="Unassembled WGS sequence"/>
</dbReference>
<dbReference type="EMBL" id="KN831771">
    <property type="protein sequence ID" value="KIM46412.1"/>
    <property type="molecule type" value="Genomic_DNA"/>
</dbReference>
<gene>
    <name evidence="2" type="ORF">M413DRAFT_441505</name>
</gene>
<accession>A0A0C2YZK9</accession>
<reference evidence="3" key="2">
    <citation type="submission" date="2015-01" db="EMBL/GenBank/DDBJ databases">
        <title>Evolutionary Origins and Diversification of the Mycorrhizal Mutualists.</title>
        <authorList>
            <consortium name="DOE Joint Genome Institute"/>
            <consortium name="Mycorrhizal Genomics Consortium"/>
            <person name="Kohler A."/>
            <person name="Kuo A."/>
            <person name="Nagy L.G."/>
            <person name="Floudas D."/>
            <person name="Copeland A."/>
            <person name="Barry K.W."/>
            <person name="Cichocki N."/>
            <person name="Veneault-Fourrey C."/>
            <person name="LaButti K."/>
            <person name="Lindquist E.A."/>
            <person name="Lipzen A."/>
            <person name="Lundell T."/>
            <person name="Morin E."/>
            <person name="Murat C."/>
            <person name="Riley R."/>
            <person name="Ohm R."/>
            <person name="Sun H."/>
            <person name="Tunlid A."/>
            <person name="Henrissat B."/>
            <person name="Grigoriev I.V."/>
            <person name="Hibbett D.S."/>
            <person name="Martin F."/>
        </authorList>
    </citation>
    <scope>NUCLEOTIDE SEQUENCE [LARGE SCALE GENOMIC DNA]</scope>
    <source>
        <strain evidence="3">h7</strain>
    </source>
</reference>
<evidence type="ECO:0000313" key="2">
    <source>
        <dbReference type="EMBL" id="KIM46412.1"/>
    </source>
</evidence>
<feature type="compositionally biased region" description="Low complexity" evidence="1">
    <location>
        <begin position="96"/>
        <end position="114"/>
    </location>
</feature>
<name>A0A0C2YZK9_HEBCY</name>
<dbReference type="HOGENOM" id="CLU_806671_0_0_1"/>
<feature type="region of interest" description="Disordered" evidence="1">
    <location>
        <begin position="265"/>
        <end position="288"/>
    </location>
</feature>
<protein>
    <submittedName>
        <fullName evidence="2">Uncharacterized protein</fullName>
    </submittedName>
</protein>
<keyword evidence="3" id="KW-1185">Reference proteome</keyword>
<proteinExistence type="predicted"/>
<organism evidence="2 3">
    <name type="scientific">Hebeloma cylindrosporum</name>
    <dbReference type="NCBI Taxonomy" id="76867"/>
    <lineage>
        <taxon>Eukaryota</taxon>
        <taxon>Fungi</taxon>
        <taxon>Dikarya</taxon>
        <taxon>Basidiomycota</taxon>
        <taxon>Agaricomycotina</taxon>
        <taxon>Agaricomycetes</taxon>
        <taxon>Agaricomycetidae</taxon>
        <taxon>Agaricales</taxon>
        <taxon>Agaricineae</taxon>
        <taxon>Hymenogastraceae</taxon>
        <taxon>Hebeloma</taxon>
    </lineage>
</organism>
<reference evidence="2 3" key="1">
    <citation type="submission" date="2014-04" db="EMBL/GenBank/DDBJ databases">
        <authorList>
            <consortium name="DOE Joint Genome Institute"/>
            <person name="Kuo A."/>
            <person name="Gay G."/>
            <person name="Dore J."/>
            <person name="Kohler A."/>
            <person name="Nagy L.G."/>
            <person name="Floudas D."/>
            <person name="Copeland A."/>
            <person name="Barry K.W."/>
            <person name="Cichocki N."/>
            <person name="Veneault-Fourrey C."/>
            <person name="LaButti K."/>
            <person name="Lindquist E.A."/>
            <person name="Lipzen A."/>
            <person name="Lundell T."/>
            <person name="Morin E."/>
            <person name="Murat C."/>
            <person name="Sun H."/>
            <person name="Tunlid A."/>
            <person name="Henrissat B."/>
            <person name="Grigoriev I.V."/>
            <person name="Hibbett D.S."/>
            <person name="Martin F."/>
            <person name="Nordberg H.P."/>
            <person name="Cantor M.N."/>
            <person name="Hua S.X."/>
        </authorList>
    </citation>
    <scope>NUCLEOTIDE SEQUENCE [LARGE SCALE GENOMIC DNA]</scope>
    <source>
        <strain evidence="3">h7</strain>
    </source>
</reference>
<sequence length="344" mass="38824">MNSTTAGQAPNEQTFSATHYFTPHDEKPSLSSVTSWMNEPEFYVPWSARTSASSKGSHLRCLSANVRLNDSNLQSFSLVMSPVIPHSIEATHTSHVHSISSAPSSGSDPSGEPSTRLKLVTCDLTPNERRVEEPITSTAYSPSSEIPGHWEEYVDRLGANFGNDDLEEQPSEYLDAKATRTQHIGNEWSRLYSNEEHVPQAYFDSESNDFEEWEGHYSAGPTLILTKLSPMEDYEHFIAAEINMTPQQWTDDLWVPDWQYFAWSDESTDSDSDCDSPPPQTPTQPLFEPYHTLPVENEEEWSPVSLLESSNDRVKPVAEFKPIGFRWSEYPDDDDGLPELPTWA</sequence>
<evidence type="ECO:0000256" key="1">
    <source>
        <dbReference type="SAM" id="MobiDB-lite"/>
    </source>
</evidence>